<dbReference type="GO" id="GO:0007165">
    <property type="term" value="P:signal transduction"/>
    <property type="evidence" value="ECO:0000318"/>
    <property type="project" value="GO_Central"/>
</dbReference>
<organism evidence="3 4">
    <name type="scientific">Trichoplax adhaerens</name>
    <name type="common">Trichoplax reptans</name>
    <dbReference type="NCBI Taxonomy" id="10228"/>
    <lineage>
        <taxon>Eukaryota</taxon>
        <taxon>Metazoa</taxon>
        <taxon>Placozoa</taxon>
        <taxon>Uniplacotomia</taxon>
        <taxon>Trichoplacea</taxon>
        <taxon>Trichoplacidae</taxon>
        <taxon>Trichoplax</taxon>
    </lineage>
</organism>
<keyword evidence="4" id="KW-1185">Reference proteome</keyword>
<dbReference type="PRINTS" id="PR00449">
    <property type="entry name" value="RASTRNSFRMNG"/>
</dbReference>
<dbReference type="PROSITE" id="PS51419">
    <property type="entry name" value="RAB"/>
    <property type="match status" value="1"/>
</dbReference>
<accession>B3RJC3</accession>
<dbReference type="Pfam" id="PF00071">
    <property type="entry name" value="Ras"/>
    <property type="match status" value="1"/>
</dbReference>
<dbReference type="GO" id="GO:0005856">
    <property type="term" value="C:cytoskeleton"/>
    <property type="evidence" value="ECO:0000318"/>
    <property type="project" value="GO_Central"/>
</dbReference>
<dbReference type="CDD" id="cd00157">
    <property type="entry name" value="Rho"/>
    <property type="match status" value="1"/>
</dbReference>
<dbReference type="Proteomes" id="UP000009022">
    <property type="component" value="Unassembled WGS sequence"/>
</dbReference>
<dbReference type="SMART" id="SM00175">
    <property type="entry name" value="RAB"/>
    <property type="match status" value="1"/>
</dbReference>
<protein>
    <submittedName>
        <fullName evidence="3">Uncharacterized protein</fullName>
    </submittedName>
</protein>
<dbReference type="GO" id="GO:0031410">
    <property type="term" value="C:cytoplasmic vesicle"/>
    <property type="evidence" value="ECO:0000318"/>
    <property type="project" value="GO_Central"/>
</dbReference>
<dbReference type="GO" id="GO:0007163">
    <property type="term" value="P:establishment or maintenance of cell polarity"/>
    <property type="evidence" value="ECO:0000318"/>
    <property type="project" value="GO_Central"/>
</dbReference>
<dbReference type="InterPro" id="IPR001806">
    <property type="entry name" value="Small_GTPase"/>
</dbReference>
<dbReference type="InterPro" id="IPR027417">
    <property type="entry name" value="P-loop_NTPase"/>
</dbReference>
<dbReference type="GO" id="GO:0032956">
    <property type="term" value="P:regulation of actin cytoskeleton organization"/>
    <property type="evidence" value="ECO:0000318"/>
    <property type="project" value="GO_Central"/>
</dbReference>
<dbReference type="GeneID" id="6749721"/>
<evidence type="ECO:0000256" key="2">
    <source>
        <dbReference type="ARBA" id="ARBA00023134"/>
    </source>
</evidence>
<dbReference type="OrthoDB" id="8830751at2759"/>
<dbReference type="KEGG" id="tad:TRIADDRAFT_19073"/>
<dbReference type="GO" id="GO:0008360">
    <property type="term" value="P:regulation of cell shape"/>
    <property type="evidence" value="ECO:0000318"/>
    <property type="project" value="GO_Central"/>
</dbReference>
<dbReference type="InterPro" id="IPR005225">
    <property type="entry name" value="Small_GTP-bd"/>
</dbReference>
<gene>
    <name evidence="3" type="ORF">TRIADDRAFT_19073</name>
</gene>
<dbReference type="GO" id="GO:0042995">
    <property type="term" value="C:cell projection"/>
    <property type="evidence" value="ECO:0000318"/>
    <property type="project" value="GO_Central"/>
</dbReference>
<dbReference type="GO" id="GO:0003924">
    <property type="term" value="F:GTPase activity"/>
    <property type="evidence" value="ECO:0000318"/>
    <property type="project" value="GO_Central"/>
</dbReference>
<dbReference type="GO" id="GO:0060326">
    <property type="term" value="P:cell chemotaxis"/>
    <property type="evidence" value="ECO:0000318"/>
    <property type="project" value="GO_Central"/>
</dbReference>
<dbReference type="STRING" id="10228.B3RJC3"/>
<dbReference type="PANTHER" id="PTHR24072">
    <property type="entry name" value="RHO FAMILY GTPASE"/>
    <property type="match status" value="1"/>
</dbReference>
<dbReference type="eggNOG" id="KOG0393">
    <property type="taxonomic scope" value="Eukaryota"/>
</dbReference>
<dbReference type="GO" id="GO:0019901">
    <property type="term" value="F:protein kinase binding"/>
    <property type="evidence" value="ECO:0000318"/>
    <property type="project" value="GO_Central"/>
</dbReference>
<evidence type="ECO:0000313" key="4">
    <source>
        <dbReference type="Proteomes" id="UP000009022"/>
    </source>
</evidence>
<dbReference type="SMART" id="SM00173">
    <property type="entry name" value="RAS"/>
    <property type="match status" value="1"/>
</dbReference>
<dbReference type="GO" id="GO:0005886">
    <property type="term" value="C:plasma membrane"/>
    <property type="evidence" value="ECO:0000318"/>
    <property type="project" value="GO_Central"/>
</dbReference>
<dbReference type="InterPro" id="IPR003578">
    <property type="entry name" value="Small_GTPase_Rho"/>
</dbReference>
<dbReference type="Gene3D" id="3.40.50.300">
    <property type="entry name" value="P-loop containing nucleotide triphosphate hydrolases"/>
    <property type="match status" value="1"/>
</dbReference>
<dbReference type="FunFam" id="3.40.50.300:FF:000118">
    <property type="entry name" value="Rho-related GTP-binding protein RhoG"/>
    <property type="match status" value="1"/>
</dbReference>
<dbReference type="GO" id="GO:0030865">
    <property type="term" value="P:cortical cytoskeleton organization"/>
    <property type="evidence" value="ECO:0000318"/>
    <property type="project" value="GO_Central"/>
</dbReference>
<evidence type="ECO:0000313" key="3">
    <source>
        <dbReference type="EMBL" id="EDV29305.1"/>
    </source>
</evidence>
<dbReference type="EMBL" id="DS985241">
    <property type="protein sequence ID" value="EDV29305.1"/>
    <property type="molecule type" value="Genomic_DNA"/>
</dbReference>
<dbReference type="PROSITE" id="PS51420">
    <property type="entry name" value="RHO"/>
    <property type="match status" value="1"/>
</dbReference>
<dbReference type="CTD" id="6749721"/>
<dbReference type="HOGENOM" id="CLU_041217_21_2_1"/>
<dbReference type="InParanoid" id="B3RJC3"/>
<dbReference type="GO" id="GO:0007264">
    <property type="term" value="P:small GTPase-mediated signal transduction"/>
    <property type="evidence" value="ECO:0007669"/>
    <property type="project" value="InterPro"/>
</dbReference>
<proteinExistence type="predicted"/>
<name>B3RJC3_TRIAD</name>
<reference evidence="3 4" key="1">
    <citation type="journal article" date="2008" name="Nature">
        <title>The Trichoplax genome and the nature of placozoans.</title>
        <authorList>
            <person name="Srivastava M."/>
            <person name="Begovic E."/>
            <person name="Chapman J."/>
            <person name="Putnam N.H."/>
            <person name="Hellsten U."/>
            <person name="Kawashima T."/>
            <person name="Kuo A."/>
            <person name="Mitros T."/>
            <person name="Salamov A."/>
            <person name="Carpenter M.L."/>
            <person name="Signorovitch A.Y."/>
            <person name="Moreno M.A."/>
            <person name="Kamm K."/>
            <person name="Grimwood J."/>
            <person name="Schmutz J."/>
            <person name="Shapiro H."/>
            <person name="Grigoriev I.V."/>
            <person name="Buss L.W."/>
            <person name="Schierwater B."/>
            <person name="Dellaporta S.L."/>
            <person name="Rokhsar D.S."/>
        </authorList>
    </citation>
    <scope>NUCLEOTIDE SEQUENCE [LARGE SCALE GENOMIC DNA]</scope>
    <source>
        <strain evidence="3 4">Grell-BS-1999</strain>
    </source>
</reference>
<dbReference type="GO" id="GO:0007015">
    <property type="term" value="P:actin filament organization"/>
    <property type="evidence" value="ECO:0000318"/>
    <property type="project" value="GO_Central"/>
</dbReference>
<keyword evidence="2" id="KW-0342">GTP-binding</keyword>
<keyword evidence="1" id="KW-0547">Nucleotide-binding</keyword>
<evidence type="ECO:0000256" key="1">
    <source>
        <dbReference type="ARBA" id="ARBA00022741"/>
    </source>
</evidence>
<dbReference type="NCBIfam" id="TIGR00231">
    <property type="entry name" value="small_GTP"/>
    <property type="match status" value="1"/>
</dbReference>
<dbReference type="GO" id="GO:0005525">
    <property type="term" value="F:GTP binding"/>
    <property type="evidence" value="ECO:0000318"/>
    <property type="project" value="GO_Central"/>
</dbReference>
<dbReference type="SMART" id="SM00174">
    <property type="entry name" value="RHO"/>
    <property type="match status" value="1"/>
</dbReference>
<dbReference type="PROSITE" id="PS51421">
    <property type="entry name" value="RAS"/>
    <property type="match status" value="1"/>
</dbReference>
<dbReference type="AlphaFoldDB" id="B3RJC3"/>
<dbReference type="SUPFAM" id="SSF52540">
    <property type="entry name" value="P-loop containing nucleoside triphosphate hydrolases"/>
    <property type="match status" value="1"/>
</dbReference>
<sequence>MESVKCVIVGDGEVGKTCLLMTYSTDNFPGEYIPTVFDNFSKNLMINDKVISLGLWDTAGQAEYSKLRAISYDQADLFIICFSTVNPHSFDNVRDVWYSEVRRYSPNTPKILVGTKTDLREDINVLKELKKINSRPIYRSTGLKLARAIGAIRYFECSSFNRHGLKEIFEEATKLVLIRRKLWPKKKNCCQIL</sequence>
<dbReference type="RefSeq" id="XP_002108507.1">
    <property type="nucleotide sequence ID" value="XM_002108471.1"/>
</dbReference>
<dbReference type="PhylomeDB" id="B3RJC3"/>